<dbReference type="VEuPathDB" id="VectorBase:CSON011644"/>
<reference evidence="9" key="2">
    <citation type="submission" date="2018-07" db="EMBL/GenBank/DDBJ databases">
        <authorList>
            <person name="Quirk P.G."/>
            <person name="Krulwich T.A."/>
        </authorList>
    </citation>
    <scope>NUCLEOTIDE SEQUENCE</scope>
</reference>
<dbReference type="Gene3D" id="3.30.60.30">
    <property type="match status" value="1"/>
</dbReference>
<dbReference type="PANTHER" id="PTHR21312">
    <property type="entry name" value="SERINE PROTEASE INHIBITOR"/>
    <property type="match status" value="1"/>
</dbReference>
<dbReference type="AlphaFoldDB" id="A0A336M3P2"/>
<evidence type="ECO:0000256" key="6">
    <source>
        <dbReference type="SAM" id="SignalP"/>
    </source>
</evidence>
<evidence type="ECO:0000256" key="4">
    <source>
        <dbReference type="ARBA" id="ARBA00022900"/>
    </source>
</evidence>
<name>A0A336M3P2_CULSO</name>
<dbReference type="InterPro" id="IPR002350">
    <property type="entry name" value="Kazal_dom"/>
</dbReference>
<accession>A0A336M3P2</accession>
<dbReference type="SUPFAM" id="SSF100895">
    <property type="entry name" value="Kazal-type serine protease inhibitors"/>
    <property type="match status" value="1"/>
</dbReference>
<dbReference type="InterPro" id="IPR036058">
    <property type="entry name" value="Kazal_dom_sf"/>
</dbReference>
<gene>
    <name evidence="9" type="primary">CSON011644</name>
</gene>
<proteinExistence type="predicted"/>
<keyword evidence="5" id="KW-1015">Disulfide bond</keyword>
<dbReference type="PROSITE" id="PS00282">
    <property type="entry name" value="KAZAL_1"/>
    <property type="match status" value="1"/>
</dbReference>
<evidence type="ECO:0000313" key="9">
    <source>
        <dbReference type="EMBL" id="SSX24865.1"/>
    </source>
</evidence>
<organism evidence="9">
    <name type="scientific">Culicoides sonorensis</name>
    <name type="common">Biting midge</name>
    <dbReference type="NCBI Taxonomy" id="179676"/>
    <lineage>
        <taxon>Eukaryota</taxon>
        <taxon>Metazoa</taxon>
        <taxon>Ecdysozoa</taxon>
        <taxon>Arthropoda</taxon>
        <taxon>Hexapoda</taxon>
        <taxon>Insecta</taxon>
        <taxon>Pterygota</taxon>
        <taxon>Neoptera</taxon>
        <taxon>Endopterygota</taxon>
        <taxon>Diptera</taxon>
        <taxon>Nematocera</taxon>
        <taxon>Chironomoidea</taxon>
        <taxon>Ceratopogonidae</taxon>
        <taxon>Ceratopogoninae</taxon>
        <taxon>Culicoides</taxon>
        <taxon>Monoculicoides</taxon>
    </lineage>
</organism>
<keyword evidence="4" id="KW-0722">Serine protease inhibitor</keyword>
<dbReference type="FunFam" id="3.30.60.30:FF:000067">
    <property type="entry name" value="Thrombin inhibitor rhodniin"/>
    <property type="match status" value="1"/>
</dbReference>
<dbReference type="GO" id="GO:0004867">
    <property type="term" value="F:serine-type endopeptidase inhibitor activity"/>
    <property type="evidence" value="ECO:0007669"/>
    <property type="project" value="UniProtKB-KW"/>
</dbReference>
<feature type="chain" id="PRO_5033343123" evidence="6">
    <location>
        <begin position="20"/>
        <end position="80"/>
    </location>
</feature>
<dbReference type="OMA" id="ACPRIYM"/>
<protein>
    <submittedName>
        <fullName evidence="9">CSON011644 protein</fullName>
    </submittedName>
</protein>
<keyword evidence="3" id="KW-0646">Protease inhibitor</keyword>
<evidence type="ECO:0000256" key="2">
    <source>
        <dbReference type="ARBA" id="ARBA00022525"/>
    </source>
</evidence>
<evidence type="ECO:0000256" key="1">
    <source>
        <dbReference type="ARBA" id="ARBA00004613"/>
    </source>
</evidence>
<keyword evidence="2" id="KW-0964">Secreted</keyword>
<dbReference type="EMBL" id="UFQS01000513">
    <property type="protein sequence ID" value="SSX04501.1"/>
    <property type="molecule type" value="Genomic_DNA"/>
</dbReference>
<feature type="domain" description="Kazal-like" evidence="7">
    <location>
        <begin position="24"/>
        <end position="77"/>
    </location>
</feature>
<evidence type="ECO:0000256" key="5">
    <source>
        <dbReference type="ARBA" id="ARBA00023157"/>
    </source>
</evidence>
<comment type="subcellular location">
    <subcellularLocation>
        <location evidence="1">Secreted</location>
    </subcellularLocation>
</comment>
<dbReference type="Pfam" id="PF00050">
    <property type="entry name" value="Kazal_1"/>
    <property type="match status" value="1"/>
</dbReference>
<dbReference type="CDD" id="cd00104">
    <property type="entry name" value="KAZAL_FS"/>
    <property type="match status" value="1"/>
</dbReference>
<dbReference type="PROSITE" id="PS51465">
    <property type="entry name" value="KAZAL_2"/>
    <property type="match status" value="1"/>
</dbReference>
<dbReference type="GO" id="GO:0005576">
    <property type="term" value="C:extracellular region"/>
    <property type="evidence" value="ECO:0007669"/>
    <property type="project" value="UniProtKB-SubCell"/>
</dbReference>
<feature type="signal peptide" evidence="6">
    <location>
        <begin position="1"/>
        <end position="19"/>
    </location>
</feature>
<dbReference type="SMART" id="SM00280">
    <property type="entry name" value="KAZAL"/>
    <property type="match status" value="1"/>
</dbReference>
<sequence>MKSLILIFSLVLFTILAHSQTEARNSEHICMCPRNLDPVCGTDGETYSNPCTLRCEADTARGRSVGLRIAHYGDCNENFI</sequence>
<dbReference type="EMBL" id="UFQT01000513">
    <property type="protein sequence ID" value="SSX24865.1"/>
    <property type="molecule type" value="Genomic_DNA"/>
</dbReference>
<evidence type="ECO:0000256" key="3">
    <source>
        <dbReference type="ARBA" id="ARBA00022690"/>
    </source>
</evidence>
<evidence type="ECO:0000313" key="8">
    <source>
        <dbReference type="EMBL" id="SSX04501.1"/>
    </source>
</evidence>
<keyword evidence="6" id="KW-0732">Signal</keyword>
<dbReference type="PANTHER" id="PTHR21312:SF28">
    <property type="entry name" value="OVOINHIBITOR-RELATED"/>
    <property type="match status" value="1"/>
</dbReference>
<evidence type="ECO:0000259" key="7">
    <source>
        <dbReference type="PROSITE" id="PS51465"/>
    </source>
</evidence>
<reference evidence="8" key="1">
    <citation type="submission" date="2018-04" db="EMBL/GenBank/DDBJ databases">
        <authorList>
            <person name="Go L.Y."/>
            <person name="Mitchell J.A."/>
        </authorList>
    </citation>
    <scope>NUCLEOTIDE SEQUENCE</scope>
    <source>
        <tissue evidence="8">Whole organism</tissue>
    </source>
</reference>